<comment type="similarity">
    <text evidence="4">Belongs to the copper transporter (Ctr) (TC 1.A.56) family. SLC31A subfamily.</text>
</comment>
<dbReference type="GO" id="GO:0016020">
    <property type="term" value="C:membrane"/>
    <property type="evidence" value="ECO:0007669"/>
    <property type="project" value="UniProtKB-SubCell"/>
</dbReference>
<accession>A0AA36GJV7</accession>
<organism evidence="5 6">
    <name type="scientific">Cylicocyclus nassatus</name>
    <name type="common">Nematode worm</name>
    <dbReference type="NCBI Taxonomy" id="53992"/>
    <lineage>
        <taxon>Eukaryota</taxon>
        <taxon>Metazoa</taxon>
        <taxon>Ecdysozoa</taxon>
        <taxon>Nematoda</taxon>
        <taxon>Chromadorea</taxon>
        <taxon>Rhabditida</taxon>
        <taxon>Rhabditina</taxon>
        <taxon>Rhabditomorpha</taxon>
        <taxon>Strongyloidea</taxon>
        <taxon>Strongylidae</taxon>
        <taxon>Cylicocyclus</taxon>
    </lineage>
</organism>
<evidence type="ECO:0000256" key="4">
    <source>
        <dbReference type="RuleBase" id="RU367022"/>
    </source>
</evidence>
<keyword evidence="1 4" id="KW-0812">Transmembrane</keyword>
<evidence type="ECO:0000256" key="1">
    <source>
        <dbReference type="ARBA" id="ARBA00022692"/>
    </source>
</evidence>
<dbReference type="GO" id="GO:0005375">
    <property type="term" value="F:copper ion transmembrane transporter activity"/>
    <property type="evidence" value="ECO:0007669"/>
    <property type="project" value="UniProtKB-UniRule"/>
</dbReference>
<keyword evidence="6" id="KW-1185">Reference proteome</keyword>
<dbReference type="Proteomes" id="UP001176961">
    <property type="component" value="Unassembled WGS sequence"/>
</dbReference>
<name>A0AA36GJV7_CYLNA</name>
<sequence length="165" mass="18511">MMMQMYFHFRLGEPILLQEWTPKNMTGYVFTCIGVAAIAVVYEVVKFSRSGVEKKANAQKLCGCHLETAALHKVTPAPGMPCGTTSANRRTELPFLPSNLGRSMHSLSSIIYFVQMFMAYSLMMISMTYNVPIFLSMVLGHIVAYFFLGPLISIRQYERLGDCCG</sequence>
<protein>
    <recommendedName>
        <fullName evidence="4">Copper transport protein</fullName>
    </recommendedName>
</protein>
<comment type="caution">
    <text evidence="5">The sequence shown here is derived from an EMBL/GenBank/DDBJ whole genome shotgun (WGS) entry which is preliminary data.</text>
</comment>
<dbReference type="PANTHER" id="PTHR12483">
    <property type="entry name" value="SOLUTE CARRIER FAMILY 31 COPPER TRANSPORTERS"/>
    <property type="match status" value="1"/>
</dbReference>
<feature type="transmembrane region" description="Helical" evidence="4">
    <location>
        <begin position="25"/>
        <end position="45"/>
    </location>
</feature>
<evidence type="ECO:0000256" key="3">
    <source>
        <dbReference type="ARBA" id="ARBA00023136"/>
    </source>
</evidence>
<keyword evidence="4" id="KW-0186">Copper</keyword>
<keyword evidence="4" id="KW-0406">Ion transport</keyword>
<dbReference type="Pfam" id="PF04145">
    <property type="entry name" value="Ctr"/>
    <property type="match status" value="1"/>
</dbReference>
<keyword evidence="3 4" id="KW-0472">Membrane</keyword>
<evidence type="ECO:0000313" key="5">
    <source>
        <dbReference type="EMBL" id="CAJ0593288.1"/>
    </source>
</evidence>
<dbReference type="InterPro" id="IPR007274">
    <property type="entry name" value="Cop_transporter"/>
</dbReference>
<proteinExistence type="inferred from homology"/>
<reference evidence="5" key="1">
    <citation type="submission" date="2023-07" db="EMBL/GenBank/DDBJ databases">
        <authorList>
            <consortium name="CYATHOMIX"/>
        </authorList>
    </citation>
    <scope>NUCLEOTIDE SEQUENCE</scope>
    <source>
        <strain evidence="5">N/A</strain>
    </source>
</reference>
<keyword evidence="2 4" id="KW-1133">Transmembrane helix</keyword>
<evidence type="ECO:0000256" key="2">
    <source>
        <dbReference type="ARBA" id="ARBA00022989"/>
    </source>
</evidence>
<dbReference type="EMBL" id="CATQJL010000112">
    <property type="protein sequence ID" value="CAJ0593288.1"/>
    <property type="molecule type" value="Genomic_DNA"/>
</dbReference>
<keyword evidence="4" id="KW-0813">Transport</keyword>
<evidence type="ECO:0000313" key="6">
    <source>
        <dbReference type="Proteomes" id="UP001176961"/>
    </source>
</evidence>
<feature type="transmembrane region" description="Helical" evidence="4">
    <location>
        <begin position="133"/>
        <end position="152"/>
    </location>
</feature>
<gene>
    <name evidence="5" type="ORF">CYNAS_LOCUS5271</name>
</gene>
<keyword evidence="4" id="KW-0187">Copper transport</keyword>
<comment type="subcellular location">
    <subcellularLocation>
        <location evidence="4">Membrane</location>
        <topology evidence="4">Multi-pass membrane protein</topology>
    </subcellularLocation>
</comment>
<dbReference type="AlphaFoldDB" id="A0AA36GJV7"/>
<dbReference type="PANTHER" id="PTHR12483:SF43">
    <property type="entry name" value="COPPER TRANSPORT PROTEIN"/>
    <property type="match status" value="1"/>
</dbReference>
<feature type="transmembrane region" description="Helical" evidence="4">
    <location>
        <begin position="110"/>
        <end position="127"/>
    </location>
</feature>